<feature type="compositionally biased region" description="Low complexity" evidence="1">
    <location>
        <begin position="134"/>
        <end position="143"/>
    </location>
</feature>
<evidence type="ECO:0000256" key="1">
    <source>
        <dbReference type="SAM" id="MobiDB-lite"/>
    </source>
</evidence>
<gene>
    <name evidence="2" type="ORF">CCAP1982_LOCUS13380</name>
</gene>
<evidence type="ECO:0000313" key="3">
    <source>
        <dbReference type="Proteomes" id="UP000606786"/>
    </source>
</evidence>
<feature type="compositionally biased region" description="Basic and acidic residues" evidence="1">
    <location>
        <begin position="147"/>
        <end position="181"/>
    </location>
</feature>
<dbReference type="EMBL" id="CAJHJT010000034">
    <property type="protein sequence ID" value="CAD7005005.1"/>
    <property type="molecule type" value="Genomic_DNA"/>
</dbReference>
<organism evidence="2 3">
    <name type="scientific">Ceratitis capitata</name>
    <name type="common">Mediterranean fruit fly</name>
    <name type="synonym">Tephritis capitata</name>
    <dbReference type="NCBI Taxonomy" id="7213"/>
    <lineage>
        <taxon>Eukaryota</taxon>
        <taxon>Metazoa</taxon>
        <taxon>Ecdysozoa</taxon>
        <taxon>Arthropoda</taxon>
        <taxon>Hexapoda</taxon>
        <taxon>Insecta</taxon>
        <taxon>Pterygota</taxon>
        <taxon>Neoptera</taxon>
        <taxon>Endopterygota</taxon>
        <taxon>Diptera</taxon>
        <taxon>Brachycera</taxon>
        <taxon>Muscomorpha</taxon>
        <taxon>Tephritoidea</taxon>
        <taxon>Tephritidae</taxon>
        <taxon>Ceratitis</taxon>
        <taxon>Ceratitis</taxon>
    </lineage>
</organism>
<dbReference type="AlphaFoldDB" id="A0A811V3Q8"/>
<name>A0A811V3Q8_CERCA</name>
<feature type="region of interest" description="Disordered" evidence="1">
    <location>
        <begin position="132"/>
        <end position="216"/>
    </location>
</feature>
<keyword evidence="3" id="KW-1185">Reference proteome</keyword>
<comment type="caution">
    <text evidence="2">The sequence shown here is derived from an EMBL/GenBank/DDBJ whole genome shotgun (WGS) entry which is preliminary data.</text>
</comment>
<feature type="compositionally biased region" description="Basic and acidic residues" evidence="1">
    <location>
        <begin position="195"/>
        <end position="216"/>
    </location>
</feature>
<proteinExistence type="predicted"/>
<dbReference type="Proteomes" id="UP000606786">
    <property type="component" value="Unassembled WGS sequence"/>
</dbReference>
<reference evidence="2" key="1">
    <citation type="submission" date="2020-11" db="EMBL/GenBank/DDBJ databases">
        <authorList>
            <person name="Whitehead M."/>
        </authorList>
    </citation>
    <scope>NUCLEOTIDE SEQUENCE</scope>
    <source>
        <strain evidence="2">EGII</strain>
    </source>
</reference>
<evidence type="ECO:0000313" key="2">
    <source>
        <dbReference type="EMBL" id="CAD7005005.1"/>
    </source>
</evidence>
<sequence length="216" mass="23084">MRAHFAGDVTIAEAPTDAGADSIDTIEADEEPLDARIDEFKQDSKNMEVVSEFIDDVLQKAEAEAVKQQGGQNDKNSQQSKEKTRQSFTIPDFKNGKMVNRARGLVVRIFDAICNCANTAAGPAQRIKLRAKRAASSATAPATENGTEGKKPEANGKEKKSDKKQKDAAKAAKSEAAKSEEGAAATTSAEEGDEAEKKDVSADEPDKKQAAEADKQ</sequence>
<protein>
    <submittedName>
        <fullName evidence="2">(Mediterranean fruit fly) hypothetical protein</fullName>
    </submittedName>
</protein>
<dbReference type="OrthoDB" id="7784285at2759"/>
<feature type="compositionally biased region" description="Polar residues" evidence="1">
    <location>
        <begin position="69"/>
        <end position="79"/>
    </location>
</feature>
<feature type="region of interest" description="Disordered" evidence="1">
    <location>
        <begin position="1"/>
        <end position="21"/>
    </location>
</feature>
<accession>A0A811V3Q8</accession>
<feature type="region of interest" description="Disordered" evidence="1">
    <location>
        <begin position="64"/>
        <end position="89"/>
    </location>
</feature>